<keyword evidence="3" id="KW-1185">Reference proteome</keyword>
<dbReference type="PANTHER" id="PTHR35708">
    <property type="entry name" value="GB|AAD25831.1"/>
    <property type="match status" value="1"/>
</dbReference>
<protein>
    <submittedName>
        <fullName evidence="2">FGGY family of carbohydrate kinase</fullName>
    </submittedName>
</protein>
<dbReference type="AlphaFoldDB" id="A0A5A7QTQ2"/>
<organism evidence="2 3">
    <name type="scientific">Striga asiatica</name>
    <name type="common">Asiatic witchweed</name>
    <name type="synonym">Buchnera asiatica</name>
    <dbReference type="NCBI Taxonomy" id="4170"/>
    <lineage>
        <taxon>Eukaryota</taxon>
        <taxon>Viridiplantae</taxon>
        <taxon>Streptophyta</taxon>
        <taxon>Embryophyta</taxon>
        <taxon>Tracheophyta</taxon>
        <taxon>Spermatophyta</taxon>
        <taxon>Magnoliopsida</taxon>
        <taxon>eudicotyledons</taxon>
        <taxon>Gunneridae</taxon>
        <taxon>Pentapetalae</taxon>
        <taxon>asterids</taxon>
        <taxon>lamiids</taxon>
        <taxon>Lamiales</taxon>
        <taxon>Orobanchaceae</taxon>
        <taxon>Buchnereae</taxon>
        <taxon>Striga</taxon>
    </lineage>
</organism>
<feature type="compositionally biased region" description="Polar residues" evidence="1">
    <location>
        <begin position="52"/>
        <end position="68"/>
    </location>
</feature>
<feature type="compositionally biased region" description="Basic and acidic residues" evidence="1">
    <location>
        <begin position="71"/>
        <end position="83"/>
    </location>
</feature>
<evidence type="ECO:0000313" key="2">
    <source>
        <dbReference type="EMBL" id="GER48268.1"/>
    </source>
</evidence>
<dbReference type="EMBL" id="BKCP01008181">
    <property type="protein sequence ID" value="GER48268.1"/>
    <property type="molecule type" value="Genomic_DNA"/>
</dbReference>
<comment type="caution">
    <text evidence="2">The sequence shown here is derived from an EMBL/GenBank/DDBJ whole genome shotgun (WGS) entry which is preliminary data.</text>
</comment>
<gene>
    <name evidence="2" type="ORF">STAS_25427</name>
</gene>
<dbReference type="OrthoDB" id="784738at2759"/>
<dbReference type="PANTHER" id="PTHR35708:SF3">
    <property type="entry name" value="GB|AAD25831.1"/>
    <property type="match status" value="1"/>
</dbReference>
<proteinExistence type="predicted"/>
<dbReference type="Proteomes" id="UP000325081">
    <property type="component" value="Unassembled WGS sequence"/>
</dbReference>
<accession>A0A5A7QTQ2</accession>
<reference evidence="3" key="1">
    <citation type="journal article" date="2019" name="Curr. Biol.">
        <title>Genome Sequence of Striga asiatica Provides Insight into the Evolution of Plant Parasitism.</title>
        <authorList>
            <person name="Yoshida S."/>
            <person name="Kim S."/>
            <person name="Wafula E.K."/>
            <person name="Tanskanen J."/>
            <person name="Kim Y.M."/>
            <person name="Honaas L."/>
            <person name="Yang Z."/>
            <person name="Spallek T."/>
            <person name="Conn C.E."/>
            <person name="Ichihashi Y."/>
            <person name="Cheong K."/>
            <person name="Cui S."/>
            <person name="Der J.P."/>
            <person name="Gundlach H."/>
            <person name="Jiao Y."/>
            <person name="Hori C."/>
            <person name="Ishida J.K."/>
            <person name="Kasahara H."/>
            <person name="Kiba T."/>
            <person name="Kim M.S."/>
            <person name="Koo N."/>
            <person name="Laohavisit A."/>
            <person name="Lee Y.H."/>
            <person name="Lumba S."/>
            <person name="McCourt P."/>
            <person name="Mortimer J.C."/>
            <person name="Mutuku J.M."/>
            <person name="Nomura T."/>
            <person name="Sasaki-Sekimoto Y."/>
            <person name="Seto Y."/>
            <person name="Wang Y."/>
            <person name="Wakatake T."/>
            <person name="Sakakibara H."/>
            <person name="Demura T."/>
            <person name="Yamaguchi S."/>
            <person name="Yoneyama K."/>
            <person name="Manabe R.I."/>
            <person name="Nelson D.C."/>
            <person name="Schulman A.H."/>
            <person name="Timko M.P."/>
            <person name="dePamphilis C.W."/>
            <person name="Choi D."/>
            <person name="Shirasu K."/>
        </authorList>
    </citation>
    <scope>NUCLEOTIDE SEQUENCE [LARGE SCALE GENOMIC DNA]</scope>
    <source>
        <strain evidence="3">cv. UVA1</strain>
    </source>
</reference>
<dbReference type="GO" id="GO:0016301">
    <property type="term" value="F:kinase activity"/>
    <property type="evidence" value="ECO:0007669"/>
    <property type="project" value="UniProtKB-KW"/>
</dbReference>
<feature type="compositionally biased region" description="Acidic residues" evidence="1">
    <location>
        <begin position="97"/>
        <end position="112"/>
    </location>
</feature>
<evidence type="ECO:0000256" key="1">
    <source>
        <dbReference type="SAM" id="MobiDB-lite"/>
    </source>
</evidence>
<keyword evidence="2" id="KW-0418">Kinase</keyword>
<keyword evidence="2" id="KW-0808">Transferase</keyword>
<sequence>MASKTRLALLLPILAVLFARFSFPISVSLLLILLSVTPLVFKSSNRTLKTAIENNSSSDENTLTTTASIDDDTKTQEKPRGDENEPGLSSDDKFSSEEEQLSEEEGPISDEEGLIEIAIPSGHFVPEKDGPPMFLDDLSCSKLLSAEEDNLIEIDIYMGSIKCSKFDM</sequence>
<name>A0A5A7QTQ2_STRAF</name>
<evidence type="ECO:0000313" key="3">
    <source>
        <dbReference type="Proteomes" id="UP000325081"/>
    </source>
</evidence>
<feature type="region of interest" description="Disordered" evidence="1">
    <location>
        <begin position="52"/>
        <end position="112"/>
    </location>
</feature>